<organism evidence="2 3">
    <name type="scientific">Amnibacterium soli</name>
    <dbReference type="NCBI Taxonomy" id="1282736"/>
    <lineage>
        <taxon>Bacteria</taxon>
        <taxon>Bacillati</taxon>
        <taxon>Actinomycetota</taxon>
        <taxon>Actinomycetes</taxon>
        <taxon>Micrococcales</taxon>
        <taxon>Microbacteriaceae</taxon>
        <taxon>Amnibacterium</taxon>
    </lineage>
</organism>
<feature type="transmembrane region" description="Helical" evidence="1">
    <location>
        <begin position="21"/>
        <end position="40"/>
    </location>
</feature>
<comment type="caution">
    <text evidence="2">The sequence shown here is derived from an EMBL/GenBank/DDBJ whole genome shotgun (WGS) entry which is preliminary data.</text>
</comment>
<accession>A0ABP8YUU0</accession>
<reference evidence="3" key="1">
    <citation type="journal article" date="2019" name="Int. J. Syst. Evol. Microbiol.">
        <title>The Global Catalogue of Microorganisms (GCM) 10K type strain sequencing project: providing services to taxonomists for standard genome sequencing and annotation.</title>
        <authorList>
            <consortium name="The Broad Institute Genomics Platform"/>
            <consortium name="The Broad Institute Genome Sequencing Center for Infectious Disease"/>
            <person name="Wu L."/>
            <person name="Ma J."/>
        </authorList>
    </citation>
    <scope>NUCLEOTIDE SEQUENCE [LARGE SCALE GENOMIC DNA]</scope>
    <source>
        <strain evidence="3">JCM 19015</strain>
    </source>
</reference>
<sequence>MPEEPRDRLPAVPKVFERIGAIEGIAVLVLVSVGLVIYGLATKSVWPVVVGGVLLVFTIADAAILSWVRRRR</sequence>
<keyword evidence="1" id="KW-0812">Transmembrane</keyword>
<name>A0ABP8YUU0_9MICO</name>
<dbReference type="RefSeq" id="WP_345479808.1">
    <property type="nucleotide sequence ID" value="NZ_BAABLP010000002.1"/>
</dbReference>
<proteinExistence type="predicted"/>
<gene>
    <name evidence="2" type="ORF">GCM10025783_09010</name>
</gene>
<evidence type="ECO:0000313" key="2">
    <source>
        <dbReference type="EMBL" id="GAA4740276.1"/>
    </source>
</evidence>
<evidence type="ECO:0000313" key="3">
    <source>
        <dbReference type="Proteomes" id="UP001500121"/>
    </source>
</evidence>
<keyword evidence="1" id="KW-1133">Transmembrane helix</keyword>
<keyword evidence="1" id="KW-0472">Membrane</keyword>
<dbReference type="EMBL" id="BAABLP010000002">
    <property type="protein sequence ID" value="GAA4740276.1"/>
    <property type="molecule type" value="Genomic_DNA"/>
</dbReference>
<protein>
    <submittedName>
        <fullName evidence="2">Uncharacterized protein</fullName>
    </submittedName>
</protein>
<keyword evidence="3" id="KW-1185">Reference proteome</keyword>
<evidence type="ECO:0000256" key="1">
    <source>
        <dbReference type="SAM" id="Phobius"/>
    </source>
</evidence>
<feature type="transmembrane region" description="Helical" evidence="1">
    <location>
        <begin position="46"/>
        <end position="68"/>
    </location>
</feature>
<dbReference type="Proteomes" id="UP001500121">
    <property type="component" value="Unassembled WGS sequence"/>
</dbReference>